<dbReference type="JaponicusDB" id="SJAG_01312">
    <property type="gene designation" value="ubp11"/>
</dbReference>
<evidence type="ECO:0000313" key="4">
    <source>
        <dbReference type="Proteomes" id="UP000001744"/>
    </source>
</evidence>
<dbReference type="eggNOG" id="KOG1867">
    <property type="taxonomic scope" value="Eukaryota"/>
</dbReference>
<dbReference type="RefSeq" id="XP_002172561.2">
    <property type="nucleotide sequence ID" value="XM_002172525.2"/>
</dbReference>
<dbReference type="CDD" id="cd02662">
    <property type="entry name" value="Peptidase_C19F"/>
    <property type="match status" value="1"/>
</dbReference>
<dbReference type="PANTHER" id="PTHR24006:SF827">
    <property type="entry name" value="UBIQUITIN CARBOXYL-TERMINAL HYDROLASE 34"/>
    <property type="match status" value="1"/>
</dbReference>
<dbReference type="PANTHER" id="PTHR24006">
    <property type="entry name" value="UBIQUITIN CARBOXYL-TERMINAL HYDROLASE"/>
    <property type="match status" value="1"/>
</dbReference>
<dbReference type="GO" id="GO:0005634">
    <property type="term" value="C:nucleus"/>
    <property type="evidence" value="ECO:0000318"/>
    <property type="project" value="GO_Central"/>
</dbReference>
<dbReference type="InterPro" id="IPR038765">
    <property type="entry name" value="Papain-like_cys_pep_sf"/>
</dbReference>
<dbReference type="OrthoDB" id="2248014at2759"/>
<accession>B6K0B8</accession>
<keyword evidence="2" id="KW-0378">Hydrolase</keyword>
<dbReference type="HOGENOM" id="CLU_008279_11_3_1"/>
<dbReference type="OMA" id="QENWISQ"/>
<evidence type="ECO:0000259" key="1">
    <source>
        <dbReference type="PROSITE" id="PS50235"/>
    </source>
</evidence>
<keyword evidence="4" id="KW-1185">Reference proteome</keyword>
<gene>
    <name evidence="3" type="primary">ubp11</name>
    <name evidence="2" type="ORF">SJAG_01312</name>
</gene>
<feature type="domain" description="USP" evidence="1">
    <location>
        <begin position="45"/>
        <end position="352"/>
    </location>
</feature>
<dbReference type="EMBL" id="KE651168">
    <property type="protein sequence ID" value="EEB06268.2"/>
    <property type="molecule type" value="Genomic_DNA"/>
</dbReference>
<dbReference type="GeneID" id="7052385"/>
<dbReference type="InterPro" id="IPR028889">
    <property type="entry name" value="USP"/>
</dbReference>
<dbReference type="PROSITE" id="PS50235">
    <property type="entry name" value="USP_3"/>
    <property type="match status" value="1"/>
</dbReference>
<dbReference type="GO" id="GO:0031647">
    <property type="term" value="P:regulation of protein stability"/>
    <property type="evidence" value="ECO:0000318"/>
    <property type="project" value="GO_Central"/>
</dbReference>
<evidence type="ECO:0000313" key="3">
    <source>
        <dbReference type="JaponicusDB" id="SJAG_01312"/>
    </source>
</evidence>
<dbReference type="PROSITE" id="PS00973">
    <property type="entry name" value="USP_2"/>
    <property type="match status" value="1"/>
</dbReference>
<evidence type="ECO:0000313" key="2">
    <source>
        <dbReference type="EMBL" id="EEB06268.2"/>
    </source>
</evidence>
<organism evidence="2 4">
    <name type="scientific">Schizosaccharomyces japonicus (strain yFS275 / FY16936)</name>
    <name type="common">Fission yeast</name>
    <dbReference type="NCBI Taxonomy" id="402676"/>
    <lineage>
        <taxon>Eukaryota</taxon>
        <taxon>Fungi</taxon>
        <taxon>Dikarya</taxon>
        <taxon>Ascomycota</taxon>
        <taxon>Taphrinomycotina</taxon>
        <taxon>Schizosaccharomycetes</taxon>
        <taxon>Schizosaccharomycetales</taxon>
        <taxon>Schizosaccharomycetaceae</taxon>
        <taxon>Schizosaccharomyces</taxon>
    </lineage>
</organism>
<reference evidence="2 4" key="1">
    <citation type="journal article" date="2011" name="Science">
        <title>Comparative functional genomics of the fission yeasts.</title>
        <authorList>
            <person name="Rhind N."/>
            <person name="Chen Z."/>
            <person name="Yassour M."/>
            <person name="Thompson D.A."/>
            <person name="Haas B.J."/>
            <person name="Habib N."/>
            <person name="Wapinski I."/>
            <person name="Roy S."/>
            <person name="Lin M.F."/>
            <person name="Heiman D.I."/>
            <person name="Young S.K."/>
            <person name="Furuya K."/>
            <person name="Guo Y."/>
            <person name="Pidoux A."/>
            <person name="Chen H.M."/>
            <person name="Robbertse B."/>
            <person name="Goldberg J.M."/>
            <person name="Aoki K."/>
            <person name="Bayne E.H."/>
            <person name="Berlin A.M."/>
            <person name="Desjardins C.A."/>
            <person name="Dobbs E."/>
            <person name="Dukaj L."/>
            <person name="Fan L."/>
            <person name="FitzGerald M.G."/>
            <person name="French C."/>
            <person name="Gujja S."/>
            <person name="Hansen K."/>
            <person name="Keifenheim D."/>
            <person name="Levin J.Z."/>
            <person name="Mosher R.A."/>
            <person name="Mueller C.A."/>
            <person name="Pfiffner J."/>
            <person name="Priest M."/>
            <person name="Russ C."/>
            <person name="Smialowska A."/>
            <person name="Swoboda P."/>
            <person name="Sykes S.M."/>
            <person name="Vaughn M."/>
            <person name="Vengrova S."/>
            <person name="Yoder R."/>
            <person name="Zeng Q."/>
            <person name="Allshire R."/>
            <person name="Baulcombe D."/>
            <person name="Birren B.W."/>
            <person name="Brown W."/>
            <person name="Ekwall K."/>
            <person name="Kellis M."/>
            <person name="Leatherwood J."/>
            <person name="Levin H."/>
            <person name="Margalit H."/>
            <person name="Martienssen R."/>
            <person name="Nieduszynski C.A."/>
            <person name="Spatafora J.W."/>
            <person name="Friedman N."/>
            <person name="Dalgaard J.Z."/>
            <person name="Baumann P."/>
            <person name="Niki H."/>
            <person name="Regev A."/>
            <person name="Nusbaum C."/>
        </authorList>
    </citation>
    <scope>NUCLEOTIDE SEQUENCE [LARGE SCALE GENOMIC DNA]</scope>
    <source>
        <strain evidence="4">yFS275 / FY16936</strain>
    </source>
</reference>
<dbReference type="InterPro" id="IPR050164">
    <property type="entry name" value="Peptidase_C19"/>
</dbReference>
<dbReference type="SUPFAM" id="SSF54001">
    <property type="entry name" value="Cysteine proteinases"/>
    <property type="match status" value="1"/>
</dbReference>
<dbReference type="InterPro" id="IPR001394">
    <property type="entry name" value="Peptidase_C19_UCH"/>
</dbReference>
<dbReference type="AlphaFoldDB" id="B6K0B8"/>
<dbReference type="InterPro" id="IPR018200">
    <property type="entry name" value="USP_CS"/>
</dbReference>
<dbReference type="GO" id="GO:0005829">
    <property type="term" value="C:cytosol"/>
    <property type="evidence" value="ECO:0000318"/>
    <property type="project" value="GO_Central"/>
</dbReference>
<dbReference type="GO" id="GO:0016579">
    <property type="term" value="P:protein deubiquitination"/>
    <property type="evidence" value="ECO:0007669"/>
    <property type="project" value="InterPro"/>
</dbReference>
<dbReference type="VEuPathDB" id="FungiDB:SJAG_01312"/>
<dbReference type="STRING" id="402676.B6K0B8"/>
<dbReference type="Gene3D" id="3.90.70.10">
    <property type="entry name" value="Cysteine proteinases"/>
    <property type="match status" value="1"/>
</dbReference>
<dbReference type="Pfam" id="PF00443">
    <property type="entry name" value="UCH"/>
    <property type="match status" value="1"/>
</dbReference>
<proteinExistence type="predicted"/>
<sequence>MAVKGSRSGLKMLLTALTATGAAAGLWLLIQPSQSRKVTGDSKVVGLYNATGNDCFINCIVQALASLESLLDVLRSRKSFTPLNEALEEILHLLNGQTNRTQNVNKLVLKLNYAIGRSIQRSRQQDAHEFLQCLLETLQNQPRTTQFQALKQCYKVPFPWPFIGRMRQRVTCGRCLSVSDTYFSTLSLELSLPPESISKSWNNLSLSQLLQQNASDSIEGYHCTNCSKKRRVVNGSTVEPTSCTRSLTWTHLPSILILFLQRSYYDPHRGLERNNCRINYPRKLHASDTDARSYVLKAVVVHRGSPSFGHYSCYRTALGSWWLTSDSQTRKVSMSSVLDQSQKVCILFYERESFIAGVDP</sequence>
<protein>
    <submittedName>
        <fullName evidence="2">Ubiquitin carboxy terminal hydrolase Ubp11</fullName>
    </submittedName>
</protein>
<dbReference type="GO" id="GO:0004843">
    <property type="term" value="F:cysteine-type deubiquitinase activity"/>
    <property type="evidence" value="ECO:0000318"/>
    <property type="project" value="GO_Central"/>
</dbReference>
<dbReference type="Proteomes" id="UP000001744">
    <property type="component" value="Unassembled WGS sequence"/>
</dbReference>
<name>B6K0B8_SCHJY</name>